<dbReference type="EMBL" id="LUGG01000031">
    <property type="protein sequence ID" value="OBZ66487.1"/>
    <property type="molecule type" value="Genomic_DNA"/>
</dbReference>
<evidence type="ECO:0000313" key="1">
    <source>
        <dbReference type="EMBL" id="OBZ66487.1"/>
    </source>
</evidence>
<proteinExistence type="predicted"/>
<reference evidence="1 2" key="1">
    <citation type="submission" date="2016-03" db="EMBL/GenBank/DDBJ databases">
        <title>Whole genome sequencing of Grifola frondosa 9006-11.</title>
        <authorList>
            <person name="Min B."/>
            <person name="Park H."/>
            <person name="Kim J.-G."/>
            <person name="Cho H."/>
            <person name="Oh Y.-L."/>
            <person name="Kong W.-S."/>
            <person name="Choi I.-G."/>
        </authorList>
    </citation>
    <scope>NUCLEOTIDE SEQUENCE [LARGE SCALE GENOMIC DNA]</scope>
    <source>
        <strain evidence="1 2">9006-11</strain>
    </source>
</reference>
<sequence>MRNIVGLASSSIKWSDFDLCPHCRDPVLKYLVTAFCSKFQSAADSAAYEIKLDWIEVKDRVYPSRHLHFSPLKGSLTNGVPVEAIFHLGFGDQRPPFHFPDADVILATSMRYSFMCTSSYCLGVPILPHHVHFTTITHGE</sequence>
<keyword evidence="2" id="KW-1185">Reference proteome</keyword>
<comment type="caution">
    <text evidence="1">The sequence shown here is derived from an EMBL/GenBank/DDBJ whole genome shotgun (WGS) entry which is preliminary data.</text>
</comment>
<dbReference type="Proteomes" id="UP000092993">
    <property type="component" value="Unassembled WGS sequence"/>
</dbReference>
<accession>A0A1C7LR00</accession>
<dbReference type="AlphaFoldDB" id="A0A1C7LR00"/>
<gene>
    <name evidence="1" type="ORF">A0H81_13559</name>
</gene>
<organism evidence="1 2">
    <name type="scientific">Grifola frondosa</name>
    <name type="common">Maitake</name>
    <name type="synonym">Polyporus frondosus</name>
    <dbReference type="NCBI Taxonomy" id="5627"/>
    <lineage>
        <taxon>Eukaryota</taxon>
        <taxon>Fungi</taxon>
        <taxon>Dikarya</taxon>
        <taxon>Basidiomycota</taxon>
        <taxon>Agaricomycotina</taxon>
        <taxon>Agaricomycetes</taxon>
        <taxon>Polyporales</taxon>
        <taxon>Grifolaceae</taxon>
        <taxon>Grifola</taxon>
    </lineage>
</organism>
<protein>
    <submittedName>
        <fullName evidence="1">Uncharacterized protein</fullName>
    </submittedName>
</protein>
<evidence type="ECO:0000313" key="2">
    <source>
        <dbReference type="Proteomes" id="UP000092993"/>
    </source>
</evidence>
<name>A0A1C7LR00_GRIFR</name>